<dbReference type="GO" id="GO:0015938">
    <property type="term" value="P:coenzyme A catabolic process"/>
    <property type="evidence" value="ECO:0007669"/>
    <property type="project" value="EnsemblMetazoa"/>
</dbReference>
<gene>
    <name evidence="9" type="ORF">GCK72_003549</name>
</gene>
<dbReference type="PANTHER" id="PTHR12992:SF24">
    <property type="entry name" value="PEROXISOMAL COENZYME A DIPHOSPHATASE NUDT7"/>
    <property type="match status" value="1"/>
</dbReference>
<name>A0A6A5HZ17_CAERE</name>
<dbReference type="PANTHER" id="PTHR12992">
    <property type="entry name" value="NUDIX HYDROLASE"/>
    <property type="match status" value="1"/>
</dbReference>
<dbReference type="InterPro" id="IPR015797">
    <property type="entry name" value="NUDIX_hydrolase-like_dom_sf"/>
</dbReference>
<keyword evidence="6" id="KW-0464">Manganese</keyword>
<comment type="caution">
    <text evidence="9">The sequence shown here is derived from an EMBL/GenBank/DDBJ whole genome shotgun (WGS) entry which is preliminary data.</text>
</comment>
<dbReference type="CDD" id="cd03426">
    <property type="entry name" value="NUDIX_CoAse_Nudt7"/>
    <property type="match status" value="1"/>
</dbReference>
<protein>
    <recommendedName>
        <fullName evidence="8">Nudix hydrolase domain-containing protein</fullName>
    </recommendedName>
</protein>
<dbReference type="EMBL" id="WUAV01000001">
    <property type="protein sequence ID" value="KAF1771722.1"/>
    <property type="molecule type" value="Genomic_DNA"/>
</dbReference>
<dbReference type="KEGG" id="crq:GCK72_003549"/>
<feature type="domain" description="Nudix hydrolase" evidence="8">
    <location>
        <begin position="27"/>
        <end position="162"/>
    </location>
</feature>
<feature type="transmembrane region" description="Helical" evidence="7">
    <location>
        <begin position="172"/>
        <end position="190"/>
    </location>
</feature>
<dbReference type="CTD" id="9806061"/>
<dbReference type="InterPro" id="IPR000086">
    <property type="entry name" value="NUDIX_hydrolase_dom"/>
</dbReference>
<comment type="cofactor">
    <cofactor evidence="1">
        <name>Mn(2+)</name>
        <dbReference type="ChEBI" id="CHEBI:29035"/>
    </cofactor>
</comment>
<proteinExistence type="predicted"/>
<keyword evidence="4" id="KW-0378">Hydrolase</keyword>
<dbReference type="AlphaFoldDB" id="A0A6A5HZ17"/>
<accession>A0A6A5HZ17</accession>
<evidence type="ECO:0000256" key="7">
    <source>
        <dbReference type="SAM" id="Phobius"/>
    </source>
</evidence>
<dbReference type="Gene3D" id="3.90.79.10">
    <property type="entry name" value="Nucleoside Triphosphate Pyrophosphohydrolase"/>
    <property type="match status" value="1"/>
</dbReference>
<organism evidence="9 10">
    <name type="scientific">Caenorhabditis remanei</name>
    <name type="common">Caenorhabditis vulgaris</name>
    <dbReference type="NCBI Taxonomy" id="31234"/>
    <lineage>
        <taxon>Eukaryota</taxon>
        <taxon>Metazoa</taxon>
        <taxon>Ecdysozoa</taxon>
        <taxon>Nematoda</taxon>
        <taxon>Chromadorea</taxon>
        <taxon>Rhabditida</taxon>
        <taxon>Rhabditina</taxon>
        <taxon>Rhabditomorpha</taxon>
        <taxon>Rhabditoidea</taxon>
        <taxon>Rhabditidae</taxon>
        <taxon>Peloderinae</taxon>
        <taxon>Caenorhabditis</taxon>
    </lineage>
</organism>
<dbReference type="GO" id="GO:0004778">
    <property type="term" value="F:succinyl-CoA hydrolase activity"/>
    <property type="evidence" value="ECO:0007669"/>
    <property type="project" value="EnsemblMetazoa"/>
</dbReference>
<dbReference type="Proteomes" id="UP000483820">
    <property type="component" value="Chromosome I"/>
</dbReference>
<keyword evidence="7" id="KW-0812">Transmembrane</keyword>
<evidence type="ECO:0000313" key="10">
    <source>
        <dbReference type="Proteomes" id="UP000483820"/>
    </source>
</evidence>
<dbReference type="SUPFAM" id="SSF55811">
    <property type="entry name" value="Nudix"/>
    <property type="match status" value="1"/>
</dbReference>
<sequence>MRCEISRAEELKQKLDLTDLPSIPQKEQDAGVLILLHDDGTDELKVLLCVRSRELRRHPGEVCFPGGMMDDEDANDVRRTAIREAYEEVGVIESDDYIVLGNLPAFRARFGILIHPTVALLRKPPTFSLSINEVESVFWIPLSKFLDDTYHSTFPVEKFYMVHMFQFDSYPVTYGITALMCIVVAIGLLGRHPKFNLMSNLTVSDMMEKHLDSLEIIRHIYEFSSRKFENSKI</sequence>
<evidence type="ECO:0000256" key="3">
    <source>
        <dbReference type="ARBA" id="ARBA00022723"/>
    </source>
</evidence>
<dbReference type="GO" id="GO:0010945">
    <property type="term" value="F:coenzyme A diphosphatase activity"/>
    <property type="evidence" value="ECO:0007669"/>
    <property type="project" value="EnsemblMetazoa"/>
</dbReference>
<dbReference type="FunFam" id="3.90.79.10:FF:000125">
    <property type="entry name" value="Probable nudix hydrolase C6G9.05"/>
    <property type="match status" value="1"/>
</dbReference>
<evidence type="ECO:0000256" key="5">
    <source>
        <dbReference type="ARBA" id="ARBA00022842"/>
    </source>
</evidence>
<evidence type="ECO:0000259" key="8">
    <source>
        <dbReference type="PROSITE" id="PS51462"/>
    </source>
</evidence>
<keyword evidence="7" id="KW-1133">Transmembrane helix</keyword>
<keyword evidence="7" id="KW-0472">Membrane</keyword>
<dbReference type="PROSITE" id="PS51462">
    <property type="entry name" value="NUDIX"/>
    <property type="match status" value="1"/>
</dbReference>
<dbReference type="Pfam" id="PF00293">
    <property type="entry name" value="NUDIX"/>
    <property type="match status" value="1"/>
</dbReference>
<evidence type="ECO:0000256" key="2">
    <source>
        <dbReference type="ARBA" id="ARBA00001946"/>
    </source>
</evidence>
<reference evidence="9 10" key="1">
    <citation type="submission" date="2019-12" db="EMBL/GenBank/DDBJ databases">
        <title>Chromosome-level assembly of the Caenorhabditis remanei genome.</title>
        <authorList>
            <person name="Teterina A.A."/>
            <person name="Willis J.H."/>
            <person name="Phillips P.C."/>
        </authorList>
    </citation>
    <scope>NUCLEOTIDE SEQUENCE [LARGE SCALE GENOMIC DNA]</scope>
    <source>
        <strain evidence="9 10">PX506</strain>
        <tissue evidence="9">Whole organism</tissue>
    </source>
</reference>
<evidence type="ECO:0000313" key="9">
    <source>
        <dbReference type="EMBL" id="KAF1771722.1"/>
    </source>
</evidence>
<keyword evidence="3" id="KW-0479">Metal-binding</keyword>
<keyword evidence="5" id="KW-0460">Magnesium</keyword>
<comment type="cofactor">
    <cofactor evidence="2">
        <name>Mg(2+)</name>
        <dbReference type="ChEBI" id="CHEBI:18420"/>
    </cofactor>
</comment>
<dbReference type="RefSeq" id="XP_003107381.2">
    <property type="nucleotide sequence ID" value="XM_003107333.2"/>
</dbReference>
<evidence type="ECO:0000256" key="1">
    <source>
        <dbReference type="ARBA" id="ARBA00001936"/>
    </source>
</evidence>
<evidence type="ECO:0000256" key="6">
    <source>
        <dbReference type="ARBA" id="ARBA00023211"/>
    </source>
</evidence>
<dbReference type="GO" id="GO:0047994">
    <property type="term" value="F:hydroxymethylglutaryl-CoA hydrolase activity"/>
    <property type="evidence" value="ECO:0007669"/>
    <property type="project" value="EnsemblMetazoa"/>
</dbReference>
<dbReference type="GeneID" id="9806061"/>
<dbReference type="GO" id="GO:0046872">
    <property type="term" value="F:metal ion binding"/>
    <property type="evidence" value="ECO:0007669"/>
    <property type="project" value="UniProtKB-KW"/>
</dbReference>
<evidence type="ECO:0000256" key="4">
    <source>
        <dbReference type="ARBA" id="ARBA00022801"/>
    </source>
</evidence>
<dbReference type="InterPro" id="IPR045121">
    <property type="entry name" value="CoAse"/>
</dbReference>